<organism evidence="2 3">
    <name type="scientific">Hymenobacter psychrotolerans DSM 18569</name>
    <dbReference type="NCBI Taxonomy" id="1121959"/>
    <lineage>
        <taxon>Bacteria</taxon>
        <taxon>Pseudomonadati</taxon>
        <taxon>Bacteroidota</taxon>
        <taxon>Cytophagia</taxon>
        <taxon>Cytophagales</taxon>
        <taxon>Hymenobacteraceae</taxon>
        <taxon>Hymenobacter</taxon>
    </lineage>
</organism>
<evidence type="ECO:0000313" key="3">
    <source>
        <dbReference type="Proteomes" id="UP000183947"/>
    </source>
</evidence>
<evidence type="ECO:0000256" key="1">
    <source>
        <dbReference type="SAM" id="MobiDB-lite"/>
    </source>
</evidence>
<feature type="compositionally biased region" description="Acidic residues" evidence="1">
    <location>
        <begin position="226"/>
        <end position="239"/>
    </location>
</feature>
<name>A0A1M6S1P4_9BACT</name>
<evidence type="ECO:0000313" key="2">
    <source>
        <dbReference type="EMBL" id="SHK38754.1"/>
    </source>
</evidence>
<feature type="region of interest" description="Disordered" evidence="1">
    <location>
        <begin position="215"/>
        <end position="239"/>
    </location>
</feature>
<gene>
    <name evidence="2" type="ORF">SAMN02746009_00855</name>
</gene>
<dbReference type="EMBL" id="FRAS01000002">
    <property type="protein sequence ID" value="SHK38754.1"/>
    <property type="molecule type" value="Genomic_DNA"/>
</dbReference>
<sequence length="239" mass="26480">MERQNLPGQFRTVGRFNTGAALRLVFPVSKRLGLGVEQRVTGLSQDIRYGRRGTGFRAGVGENTLHQSGLSVRLYDVWQPGPRWGLDVALSGAYAWPYRYGRYTHEGPLWYSTASRLPQPGIPLVLVRETERQGTAIIGMEALLRYELGPRHMLLLTATYQRGLRPLTAITSTRLEYLDSNGVIQQGSLAVISRGSYGTVQLGYGVRLGRLAGATQRSPTPRYSLDPDDSDPDTTLETE</sequence>
<dbReference type="AlphaFoldDB" id="A0A1M6S1P4"/>
<proteinExistence type="predicted"/>
<reference evidence="3" key="1">
    <citation type="submission" date="2016-11" db="EMBL/GenBank/DDBJ databases">
        <authorList>
            <person name="Varghese N."/>
            <person name="Submissions S."/>
        </authorList>
    </citation>
    <scope>NUCLEOTIDE SEQUENCE [LARGE SCALE GENOMIC DNA]</scope>
    <source>
        <strain evidence="3">DSM 18569</strain>
    </source>
</reference>
<dbReference type="Proteomes" id="UP000183947">
    <property type="component" value="Unassembled WGS sequence"/>
</dbReference>
<accession>A0A1M6S1P4</accession>
<protein>
    <submittedName>
        <fullName evidence="2">Uncharacterized protein</fullName>
    </submittedName>
</protein>
<keyword evidence="3" id="KW-1185">Reference proteome</keyword>